<evidence type="ECO:0000259" key="5">
    <source>
        <dbReference type="Pfam" id="PF00155"/>
    </source>
</evidence>
<dbReference type="InterPro" id="IPR004839">
    <property type="entry name" value="Aminotransferase_I/II_large"/>
</dbReference>
<comment type="cofactor">
    <cofactor evidence="1">
        <name>pyridoxal 5'-phosphate</name>
        <dbReference type="ChEBI" id="CHEBI:597326"/>
    </cofactor>
</comment>
<accession>A0A7H0IQN1</accession>
<dbReference type="InterPro" id="IPR015421">
    <property type="entry name" value="PyrdxlP-dep_Trfase_major"/>
</dbReference>
<dbReference type="Proteomes" id="UP000516052">
    <property type="component" value="Chromosome"/>
</dbReference>
<evidence type="ECO:0000256" key="4">
    <source>
        <dbReference type="ARBA" id="ARBA00022898"/>
    </source>
</evidence>
<dbReference type="Gene3D" id="3.40.640.10">
    <property type="entry name" value="Type I PLP-dependent aspartate aminotransferase-like (Major domain)"/>
    <property type="match status" value="1"/>
</dbReference>
<dbReference type="InterPro" id="IPR015424">
    <property type="entry name" value="PyrdxlP-dep_Trfase"/>
</dbReference>
<dbReference type="Pfam" id="PF00155">
    <property type="entry name" value="Aminotran_1_2"/>
    <property type="match status" value="1"/>
</dbReference>
<dbReference type="RefSeq" id="WP_187752018.1">
    <property type="nucleotide sequence ID" value="NZ_CP060828.1"/>
</dbReference>
<dbReference type="Gene3D" id="3.90.1150.10">
    <property type="entry name" value="Aspartate Aminotransferase, domain 1"/>
    <property type="match status" value="1"/>
</dbReference>
<evidence type="ECO:0000313" key="7">
    <source>
        <dbReference type="Proteomes" id="UP000516052"/>
    </source>
</evidence>
<dbReference type="PANTHER" id="PTHR42790:SF19">
    <property type="entry name" value="KYNURENINE_ALPHA-AMINOADIPATE AMINOTRANSFERASE, MITOCHONDRIAL"/>
    <property type="match status" value="1"/>
</dbReference>
<gene>
    <name evidence="6" type="ORF">IAG44_40620</name>
</gene>
<evidence type="ECO:0000313" key="6">
    <source>
        <dbReference type="EMBL" id="QNP75097.1"/>
    </source>
</evidence>
<evidence type="ECO:0000256" key="2">
    <source>
        <dbReference type="ARBA" id="ARBA00022576"/>
    </source>
</evidence>
<dbReference type="GO" id="GO:1901605">
    <property type="term" value="P:alpha-amino acid metabolic process"/>
    <property type="evidence" value="ECO:0007669"/>
    <property type="project" value="TreeGrafter"/>
</dbReference>
<keyword evidence="7" id="KW-1185">Reference proteome</keyword>
<name>A0A7H0IQN1_9ACTN</name>
<evidence type="ECO:0000256" key="1">
    <source>
        <dbReference type="ARBA" id="ARBA00001933"/>
    </source>
</evidence>
<dbReference type="EMBL" id="CP060828">
    <property type="protein sequence ID" value="QNP75097.1"/>
    <property type="molecule type" value="Genomic_DNA"/>
</dbReference>
<sequence length="433" mass="46083">MTPLVLDAGGLHPAITDPAVESVGFLNEALARYPDAISFAPGAPHASFVDAVDLDACVRRFVAHLERDRGLDAVRARRRVREYGPSRGIIGHLVAEALTRDHGFPVDESAVLITAGCQEGMLLAVRALCAGPGDLLAVVDPSFVGILGAARLLGVPVVPVPETAGGLDLDELRRLCRTARDAGRRVRALYVAPDHANPSGTVLDHATRLALLELAAREDLVLLEDIAYGFTGVPGAAPPSLKALDRDGRVVVLGTFAKVCLPGARVGFVVADQRVRDARTGRVTSLAGTMAALKTMVTVSTSAIAQAVIGGLLLQHGGSLAELGRLKAEVYRRNLALLLGALDRHLDDAGPGVSWNRPTGGFFVRMRIPVRADMGLLERCAREHRVLWTPMAPFYLGATGDNELRLACSYLDPPEIEEGARRLAGFLREVRTA</sequence>
<dbReference type="CDD" id="cd00609">
    <property type="entry name" value="AAT_like"/>
    <property type="match status" value="1"/>
</dbReference>
<keyword evidence="3 6" id="KW-0808">Transferase</keyword>
<feature type="domain" description="Aminotransferase class I/classII large" evidence="5">
    <location>
        <begin position="74"/>
        <end position="423"/>
    </location>
</feature>
<proteinExistence type="predicted"/>
<evidence type="ECO:0000256" key="3">
    <source>
        <dbReference type="ARBA" id="ARBA00022679"/>
    </source>
</evidence>
<dbReference type="PANTHER" id="PTHR42790">
    <property type="entry name" value="AMINOTRANSFERASE"/>
    <property type="match status" value="1"/>
</dbReference>
<keyword evidence="2 6" id="KW-0032">Aminotransferase</keyword>
<dbReference type="GO" id="GO:0030170">
    <property type="term" value="F:pyridoxal phosphate binding"/>
    <property type="evidence" value="ECO:0007669"/>
    <property type="project" value="InterPro"/>
</dbReference>
<dbReference type="GO" id="GO:0008483">
    <property type="term" value="F:transaminase activity"/>
    <property type="evidence" value="ECO:0007669"/>
    <property type="project" value="UniProtKB-KW"/>
</dbReference>
<dbReference type="SUPFAM" id="SSF53383">
    <property type="entry name" value="PLP-dependent transferases"/>
    <property type="match status" value="1"/>
</dbReference>
<dbReference type="InterPro" id="IPR015422">
    <property type="entry name" value="PyrdxlP-dep_Trfase_small"/>
</dbReference>
<protein>
    <submittedName>
        <fullName evidence="6">PLP-dependent aminotransferase family protein</fullName>
    </submittedName>
</protein>
<dbReference type="AlphaFoldDB" id="A0A7H0IQN1"/>
<dbReference type="InterPro" id="IPR050859">
    <property type="entry name" value="Class-I_PLP-dep_aminotransf"/>
</dbReference>
<keyword evidence="4" id="KW-0663">Pyridoxal phosphate</keyword>
<dbReference type="KEGG" id="sroi:IAG44_40620"/>
<organism evidence="6 7">
    <name type="scientific">Streptomyces roseirectus</name>
    <dbReference type="NCBI Taxonomy" id="2768066"/>
    <lineage>
        <taxon>Bacteria</taxon>
        <taxon>Bacillati</taxon>
        <taxon>Actinomycetota</taxon>
        <taxon>Actinomycetes</taxon>
        <taxon>Kitasatosporales</taxon>
        <taxon>Streptomycetaceae</taxon>
        <taxon>Streptomyces</taxon>
    </lineage>
</organism>
<reference evidence="6 7" key="1">
    <citation type="submission" date="2020-08" db="EMBL/GenBank/DDBJ databases">
        <title>A novel species.</title>
        <authorList>
            <person name="Gao J."/>
        </authorList>
    </citation>
    <scope>NUCLEOTIDE SEQUENCE [LARGE SCALE GENOMIC DNA]</scope>
    <source>
        <strain evidence="6 7">CRXT-G-22</strain>
    </source>
</reference>